<gene>
    <name evidence="1" type="ORF">VSW3_26</name>
</gene>
<accession>A0A173GCP9</accession>
<dbReference type="Proteomes" id="UP000222360">
    <property type="component" value="Segment"/>
</dbReference>
<reference evidence="1 2" key="1">
    <citation type="submission" date="2016-04" db="EMBL/GenBank/DDBJ databases">
        <title>Complete genome of Pseudomonas fluorescens phage VSW-3.</title>
        <authorList>
            <person name="Zhang C.-J."/>
            <person name="Wei Y.-L."/>
            <person name="Ji X.-L."/>
        </authorList>
    </citation>
    <scope>NUCLEOTIDE SEQUENCE [LARGE SCALE GENOMIC DNA]</scope>
</reference>
<evidence type="ECO:0000313" key="2">
    <source>
        <dbReference type="Proteomes" id="UP000222360"/>
    </source>
</evidence>
<organism evidence="1 2">
    <name type="scientific">Pseudomonas phage VSW-3</name>
    <dbReference type="NCBI Taxonomy" id="1852562"/>
    <lineage>
        <taxon>Viruses</taxon>
        <taxon>Duplodnaviria</taxon>
        <taxon>Heunggongvirae</taxon>
        <taxon>Uroviricota</taxon>
        <taxon>Caudoviricetes</taxon>
        <taxon>Autographivirales</taxon>
        <taxon>Autonotataviridae</taxon>
        <taxon>Napahaivirus</taxon>
        <taxon>Napahaivirus VSW3</taxon>
    </lineage>
</organism>
<evidence type="ECO:0008006" key="3">
    <source>
        <dbReference type="Google" id="ProtNLM"/>
    </source>
</evidence>
<evidence type="ECO:0000313" key="1">
    <source>
        <dbReference type="EMBL" id="ANH51102.1"/>
    </source>
</evidence>
<name>A0A173GCP9_9CAUD</name>
<keyword evidence="2" id="KW-1185">Reference proteome</keyword>
<dbReference type="EMBL" id="KX066068">
    <property type="protein sequence ID" value="ANH51102.1"/>
    <property type="molecule type" value="Genomic_DNA"/>
</dbReference>
<sequence>MDLMNTRPADIKASIEARKTERQVEKAAEVAAKPTPLEKQAVQDAQTATFMAASVTGIDDKQAMAQATAVREAALNNSTTTANMIAAALPGDAEIVDVAAGMAKAQEGNIAKAKRADETSFVDQVGAGFSELTAIPALLRTLERPDADVDPNFDYMAIRDKVEVGLAEEDRQFLRESVNEADLKYRMGEVQSKQERMQTLGAHGTGIAVAASLTGGLVDPVGLLAGLGVGKAAQLTGIGARVALAQGQIGRSVAYGALEGAAGNVLTEAAIDAAGGHVTYSDYVTSAAFGAVFGQLHFLTAPRRGGEDIDLPMGDRLDPEFVGPRTPKEAAEDLTATAQQHNMDLYSEAQGRLSENATPEEIRTEVDNIMREQADQVNRIAFSEVPEQDRLFPTFDLEVREDGTVPQIDEVMKPAAERIAVSERWGINQHTVEDGTERKMLGEIAARAEGWAAANPNDPARVNSILARVPWLASSGLTLARSENPVARMVAGVLLESTTGASGRRRTAAITKTMRERVYLEDLVGYEESYKQWRKTNGGSAYRDVLGSDHRSSFDRLVAADRENRRLGVRSDADANVRRAGDHLDAGYDRMRRDQQTVGTIGAQRLGDTSIGYAHRALSSRWVMQASNAEINALSHKLAEQLQVGWDDVAFARQIATRYVERARTSAYGGTAVPANLASPEASSVLRDVLRSMSVGEKDIELAMGRFSRGGASHTKKRLDLDLSEHIEMPDGKSFPLMNAFETDQAGLYLQYARRVSGDIALTQYGVHGDQGMKVLRKSMEYGPDGKRATASEMEAFDQVAAEFFGRPMDGTGNKHLGNLRMLTASSRLGGMAFTQFAEMANSVSLLGVTGALKNVAMMPKLVHQVYKKQPSELLKSIELIGGPLGQDHRVVFPFQEPNDIKVYGRDSLNAFDRMVRAGSNALPWMSGWHHVHAAQVRGISEQIVHKAFRYIRNGEENAALTSMGLSPELAARIKADLPNIATFDEAGNLASLNLTRATDHAAAAELVQAVHRGGKQIIQGTYIGETGKWAHNDLMRMLVQFRSFTLTSMEKQWTRQRSDVGTAKAFGLLMGQMAFALPIHLTRVMINATGKENSDEYLETQLHPGMLARAVLNYTSISGLAGDVLDAGASLTGFEATGVRSGSSSVLGNIPSLGYVESAAKAVTQRDAREAIRMLPGGNLPFLTPIVNTLTD</sequence>
<proteinExistence type="predicted"/>
<protein>
    <recommendedName>
        <fullName evidence="3">Internal virion protein</fullName>
    </recommendedName>
</protein>